<gene>
    <name evidence="1" type="ORF">T190115A13A_10416</name>
</gene>
<name>A0ABM9PKS4_9FLAO</name>
<evidence type="ECO:0000313" key="1">
    <source>
        <dbReference type="EMBL" id="CAL2106260.1"/>
    </source>
</evidence>
<reference evidence="1 2" key="1">
    <citation type="submission" date="2024-05" db="EMBL/GenBank/DDBJ databases">
        <authorList>
            <person name="Duchaud E."/>
        </authorList>
    </citation>
    <scope>NUCLEOTIDE SEQUENCE [LARGE SCALE GENOMIC DNA]</scope>
    <source>
        <strain evidence="1">Ena-SAMPLE-TAB-13-05-2024-13:56:06:370-140305</strain>
    </source>
</reference>
<sequence length="242" mass="27708">MDNISSIIKKAQDDLFPQLEAKIRSELEKKDKEWLIDQIIYLTCERHSLNEQKHKLENIKNRIARIRKKGYNDQTIENFINVYKNISRTALEETGLLLNAPHMGLATIESYQRSKKGEELLEEARDMLYVALYGDETINVNLTRTQEEIVTMMLPLSKSDSLFFLKAVTETATFGTWNDVEGVSSDDHANNVGLQVEFSDNEEGAIGVAIFIALNLINLLHVNEEILYARMEKVERSSLQSL</sequence>
<comment type="caution">
    <text evidence="1">The sequence shown here is derived from an EMBL/GenBank/DDBJ whole genome shotgun (WGS) entry which is preliminary data.</text>
</comment>
<keyword evidence="2" id="KW-1185">Reference proteome</keyword>
<dbReference type="RefSeq" id="WP_348738023.1">
    <property type="nucleotide sequence ID" value="NZ_CAXJRC010000011.1"/>
</dbReference>
<dbReference type="EMBL" id="CAXJRC010000011">
    <property type="protein sequence ID" value="CAL2106260.1"/>
    <property type="molecule type" value="Genomic_DNA"/>
</dbReference>
<protein>
    <submittedName>
        <fullName evidence="1">Uncharacterized protein</fullName>
    </submittedName>
</protein>
<evidence type="ECO:0000313" key="2">
    <source>
        <dbReference type="Proteomes" id="UP001497602"/>
    </source>
</evidence>
<accession>A0ABM9PKS4</accession>
<organism evidence="1 2">
    <name type="scientific">Tenacibaculum vairaonense</name>
    <dbReference type="NCBI Taxonomy" id="3137860"/>
    <lineage>
        <taxon>Bacteria</taxon>
        <taxon>Pseudomonadati</taxon>
        <taxon>Bacteroidota</taxon>
        <taxon>Flavobacteriia</taxon>
        <taxon>Flavobacteriales</taxon>
        <taxon>Flavobacteriaceae</taxon>
        <taxon>Tenacibaculum</taxon>
    </lineage>
</organism>
<dbReference type="Proteomes" id="UP001497602">
    <property type="component" value="Unassembled WGS sequence"/>
</dbReference>
<proteinExistence type="predicted"/>